<sequence length="177" mass="19065">MSSATFDRVPAVWRRRKRTTAAPAVPVAQLTLVAAELDRELESVAGRQANAVTRASIVLAAAGVTAFSVASSSLGWSLIPAFLSLVSAFLSLAGIRYWKSRAVQLKRAHVKAYLEASPYDAQWRLVADKFDELGAARADLERKTNYLEGAVGMLVLAWTSAVVVRFVVEPVLTGAGY</sequence>
<accession>A0ABN2TW42</accession>
<feature type="transmembrane region" description="Helical" evidence="1">
    <location>
        <begin position="146"/>
        <end position="168"/>
    </location>
</feature>
<evidence type="ECO:0008006" key="4">
    <source>
        <dbReference type="Google" id="ProtNLM"/>
    </source>
</evidence>
<evidence type="ECO:0000256" key="1">
    <source>
        <dbReference type="SAM" id="Phobius"/>
    </source>
</evidence>
<keyword evidence="1" id="KW-0812">Transmembrane</keyword>
<keyword evidence="3" id="KW-1185">Reference proteome</keyword>
<reference evidence="2 3" key="1">
    <citation type="journal article" date="2019" name="Int. J. Syst. Evol. Microbiol.">
        <title>The Global Catalogue of Microorganisms (GCM) 10K type strain sequencing project: providing services to taxonomists for standard genome sequencing and annotation.</title>
        <authorList>
            <consortium name="The Broad Institute Genomics Platform"/>
            <consortium name="The Broad Institute Genome Sequencing Center for Infectious Disease"/>
            <person name="Wu L."/>
            <person name="Ma J."/>
        </authorList>
    </citation>
    <scope>NUCLEOTIDE SEQUENCE [LARGE SCALE GENOMIC DNA]</scope>
    <source>
        <strain evidence="2 3">JCM 15672</strain>
    </source>
</reference>
<feature type="transmembrane region" description="Helical" evidence="1">
    <location>
        <begin position="51"/>
        <end position="70"/>
    </location>
</feature>
<name>A0ABN2TW42_9MICO</name>
<dbReference type="EMBL" id="BAAAPW010000001">
    <property type="protein sequence ID" value="GAA2021884.1"/>
    <property type="molecule type" value="Genomic_DNA"/>
</dbReference>
<protein>
    <recommendedName>
        <fullName evidence="4">SLATT domain-containing protein</fullName>
    </recommendedName>
</protein>
<gene>
    <name evidence="2" type="ORF">GCM10009819_00500</name>
</gene>
<dbReference type="Proteomes" id="UP001501196">
    <property type="component" value="Unassembled WGS sequence"/>
</dbReference>
<keyword evidence="1" id="KW-1133">Transmembrane helix</keyword>
<organism evidence="2 3">
    <name type="scientific">Agromyces tropicus</name>
    <dbReference type="NCBI Taxonomy" id="555371"/>
    <lineage>
        <taxon>Bacteria</taxon>
        <taxon>Bacillati</taxon>
        <taxon>Actinomycetota</taxon>
        <taxon>Actinomycetes</taxon>
        <taxon>Micrococcales</taxon>
        <taxon>Microbacteriaceae</taxon>
        <taxon>Agromyces</taxon>
    </lineage>
</organism>
<comment type="caution">
    <text evidence="2">The sequence shown here is derived from an EMBL/GenBank/DDBJ whole genome shotgun (WGS) entry which is preliminary data.</text>
</comment>
<evidence type="ECO:0000313" key="2">
    <source>
        <dbReference type="EMBL" id="GAA2021884.1"/>
    </source>
</evidence>
<feature type="transmembrane region" description="Helical" evidence="1">
    <location>
        <begin position="76"/>
        <end position="98"/>
    </location>
</feature>
<evidence type="ECO:0000313" key="3">
    <source>
        <dbReference type="Proteomes" id="UP001501196"/>
    </source>
</evidence>
<proteinExistence type="predicted"/>
<keyword evidence="1" id="KW-0472">Membrane</keyword>